<proteinExistence type="predicted"/>
<reference evidence="2 3" key="1">
    <citation type="journal article" date="2022" name="G3 (Bethesda)">
        <title>Whole-genome sequence and methylome profiling of the almond [Prunus dulcis (Mill.) D.A. Webb] cultivar 'Nonpareil'.</title>
        <authorList>
            <person name="D'Amico-Willman K.M."/>
            <person name="Ouma W.Z."/>
            <person name="Meulia T."/>
            <person name="Sideli G.M."/>
            <person name="Gradziel T.M."/>
            <person name="Fresnedo-Ramirez J."/>
        </authorList>
    </citation>
    <scope>NUCLEOTIDE SEQUENCE [LARGE SCALE GENOMIC DNA]</scope>
    <source>
        <strain evidence="2">Clone GOH B32 T37-40</strain>
    </source>
</reference>
<dbReference type="InterPro" id="IPR012337">
    <property type="entry name" value="RNaseH-like_sf"/>
</dbReference>
<evidence type="ECO:0000313" key="3">
    <source>
        <dbReference type="Proteomes" id="UP001054821"/>
    </source>
</evidence>
<feature type="domain" description="RNase H type-1" evidence="1">
    <location>
        <begin position="58"/>
        <end position="139"/>
    </location>
</feature>
<evidence type="ECO:0000313" key="2">
    <source>
        <dbReference type="EMBL" id="KAI5345910.1"/>
    </source>
</evidence>
<comment type="caution">
    <text evidence="2">The sequence shown here is derived from an EMBL/GenBank/DDBJ whole genome shotgun (WGS) entry which is preliminary data.</text>
</comment>
<evidence type="ECO:0000259" key="1">
    <source>
        <dbReference type="Pfam" id="PF13456"/>
    </source>
</evidence>
<dbReference type="InterPro" id="IPR036397">
    <property type="entry name" value="RNaseH_sf"/>
</dbReference>
<accession>A0AAD4ZHC7</accession>
<dbReference type="InterPro" id="IPR052929">
    <property type="entry name" value="RNase_H-like_EbsB-rel"/>
</dbReference>
<dbReference type="PANTHER" id="PTHR47074:SF48">
    <property type="entry name" value="POLYNUCLEOTIDYL TRANSFERASE, RIBONUCLEASE H-LIKE SUPERFAMILY PROTEIN"/>
    <property type="match status" value="1"/>
</dbReference>
<sequence length="170" mass="19908">MDHRKWWPDDDERSRRSFWQNRRDTGLFLMEFRGSRVGADTHEDVRWTPPSPSLVKINVDAAWKKETLQIGIGIVARNDRGAFIRDEARYLLRFFIEEAEAEAILAGVFLAKTINLRSVIIETDAKCVIECVPKRNHYRKLETLSYTEGNLETRILFLYYPMAVDVEKSK</sequence>
<dbReference type="InterPro" id="IPR002156">
    <property type="entry name" value="RNaseH_domain"/>
</dbReference>
<keyword evidence="3" id="KW-1185">Reference proteome</keyword>
<dbReference type="SUPFAM" id="SSF53098">
    <property type="entry name" value="Ribonuclease H-like"/>
    <property type="match status" value="1"/>
</dbReference>
<dbReference type="Gene3D" id="3.30.420.10">
    <property type="entry name" value="Ribonuclease H-like superfamily/Ribonuclease H"/>
    <property type="match status" value="1"/>
</dbReference>
<dbReference type="GO" id="GO:0003676">
    <property type="term" value="F:nucleic acid binding"/>
    <property type="evidence" value="ECO:0007669"/>
    <property type="project" value="InterPro"/>
</dbReference>
<dbReference type="GO" id="GO:0004523">
    <property type="term" value="F:RNA-DNA hybrid ribonuclease activity"/>
    <property type="evidence" value="ECO:0007669"/>
    <property type="project" value="InterPro"/>
</dbReference>
<gene>
    <name evidence="2" type="ORF">L3X38_013787</name>
</gene>
<dbReference type="Pfam" id="PF13456">
    <property type="entry name" value="RVT_3"/>
    <property type="match status" value="1"/>
</dbReference>
<dbReference type="EMBL" id="JAJFAZ020000002">
    <property type="protein sequence ID" value="KAI5345910.1"/>
    <property type="molecule type" value="Genomic_DNA"/>
</dbReference>
<organism evidence="2 3">
    <name type="scientific">Prunus dulcis</name>
    <name type="common">Almond</name>
    <name type="synonym">Amygdalus dulcis</name>
    <dbReference type="NCBI Taxonomy" id="3755"/>
    <lineage>
        <taxon>Eukaryota</taxon>
        <taxon>Viridiplantae</taxon>
        <taxon>Streptophyta</taxon>
        <taxon>Embryophyta</taxon>
        <taxon>Tracheophyta</taxon>
        <taxon>Spermatophyta</taxon>
        <taxon>Magnoliopsida</taxon>
        <taxon>eudicotyledons</taxon>
        <taxon>Gunneridae</taxon>
        <taxon>Pentapetalae</taxon>
        <taxon>rosids</taxon>
        <taxon>fabids</taxon>
        <taxon>Rosales</taxon>
        <taxon>Rosaceae</taxon>
        <taxon>Amygdaloideae</taxon>
        <taxon>Amygdaleae</taxon>
        <taxon>Prunus</taxon>
    </lineage>
</organism>
<dbReference type="AlphaFoldDB" id="A0AAD4ZHC7"/>
<name>A0AAD4ZHC7_PRUDU</name>
<dbReference type="PANTHER" id="PTHR47074">
    <property type="entry name" value="BNAC02G40300D PROTEIN"/>
    <property type="match status" value="1"/>
</dbReference>
<protein>
    <recommendedName>
        <fullName evidence="1">RNase H type-1 domain-containing protein</fullName>
    </recommendedName>
</protein>
<dbReference type="Proteomes" id="UP001054821">
    <property type="component" value="Chromosome 2"/>
</dbReference>